<proteinExistence type="predicted"/>
<organism evidence="4">
    <name type="scientific">Hydatigena taeniaeformis</name>
    <name type="common">Feline tapeworm</name>
    <name type="synonym">Taenia taeniaeformis</name>
    <dbReference type="NCBI Taxonomy" id="6205"/>
    <lineage>
        <taxon>Eukaryota</taxon>
        <taxon>Metazoa</taxon>
        <taxon>Spiralia</taxon>
        <taxon>Lophotrochozoa</taxon>
        <taxon>Platyhelminthes</taxon>
        <taxon>Cestoda</taxon>
        <taxon>Eucestoda</taxon>
        <taxon>Cyclophyllidea</taxon>
        <taxon>Taeniidae</taxon>
        <taxon>Hydatigera</taxon>
    </lineage>
</organism>
<dbReference type="AlphaFoldDB" id="A0A0R3WK91"/>
<accession>A0A0R3WK91</accession>
<evidence type="ECO:0000256" key="1">
    <source>
        <dbReference type="SAM" id="MobiDB-lite"/>
    </source>
</evidence>
<feature type="compositionally biased region" description="Polar residues" evidence="1">
    <location>
        <begin position="181"/>
        <end position="190"/>
    </location>
</feature>
<reference evidence="2 3" key="2">
    <citation type="submission" date="2018-11" db="EMBL/GenBank/DDBJ databases">
        <authorList>
            <consortium name="Pathogen Informatics"/>
        </authorList>
    </citation>
    <scope>NUCLEOTIDE SEQUENCE [LARGE SCALE GENOMIC DNA]</scope>
</reference>
<gene>
    <name evidence="2" type="ORF">TTAC_LOCUS1127</name>
</gene>
<reference evidence="4" key="1">
    <citation type="submission" date="2017-02" db="UniProtKB">
        <authorList>
            <consortium name="WormBaseParasite"/>
        </authorList>
    </citation>
    <scope>IDENTIFICATION</scope>
</reference>
<dbReference type="WBParaSite" id="TTAC_0000112601-mRNA-1">
    <property type="protein sequence ID" value="TTAC_0000112601-mRNA-1"/>
    <property type="gene ID" value="TTAC_0000112601"/>
</dbReference>
<keyword evidence="3" id="KW-1185">Reference proteome</keyword>
<evidence type="ECO:0000313" key="4">
    <source>
        <dbReference type="WBParaSite" id="TTAC_0000112601-mRNA-1"/>
    </source>
</evidence>
<evidence type="ECO:0000313" key="2">
    <source>
        <dbReference type="EMBL" id="VDM17507.1"/>
    </source>
</evidence>
<feature type="region of interest" description="Disordered" evidence="1">
    <location>
        <begin position="149"/>
        <end position="190"/>
    </location>
</feature>
<dbReference type="EMBL" id="UYWX01000189">
    <property type="protein sequence ID" value="VDM17507.1"/>
    <property type="molecule type" value="Genomic_DNA"/>
</dbReference>
<name>A0A0R3WK91_HYDTA</name>
<dbReference type="OrthoDB" id="6231992at2759"/>
<dbReference type="Proteomes" id="UP000274429">
    <property type="component" value="Unassembled WGS sequence"/>
</dbReference>
<evidence type="ECO:0000313" key="3">
    <source>
        <dbReference type="Proteomes" id="UP000274429"/>
    </source>
</evidence>
<sequence length="190" mass="21543">MSLSQCLDLSNTRDFVHVDEEVIFFSEINKALHVFAFFPDKGCGYSGSFSTLFLREMARKFDFSNIHSLLIWARDRISGKRYSFQDVDSENVRFTMGSVLSHQLSLQLSRSENETDLVVALAKALLRKQARVEELVKANSEFLNQLNIEDPTSSSSKKRRTSGMSFTNPQLRKRKPATGLTFISSTDNAT</sequence>
<protein>
    <submittedName>
        <fullName evidence="2 4">Uncharacterized protein</fullName>
    </submittedName>
</protein>